<reference evidence="1 2" key="1">
    <citation type="submission" date="2019-04" db="EMBL/GenBank/DDBJ databases">
        <title>Azoarcus rhizosphaerae sp. nov. isolated from rhizosphere of Ficus religiosa.</title>
        <authorList>
            <person name="Lin S.-Y."/>
            <person name="Hameed A."/>
            <person name="Hsu Y.-H."/>
            <person name="Young C.-C."/>
        </authorList>
    </citation>
    <scope>NUCLEOTIDE SEQUENCE [LARGE SCALE GENOMIC DNA]</scope>
    <source>
        <strain evidence="1 2">CC-YHH848</strain>
    </source>
</reference>
<gene>
    <name evidence="1" type="ORF">E6O51_11765</name>
</gene>
<sequence>MPLALSLAFPSGRARIPLRLRLGGAGRAQAVLRLVILPPAIALPHASATWALAVTLAGEDISGRITGPAAISAAEGAARLADVSYRPEPGPLDLLALVGRPVIIDAVLLGVPVRRFTGVVDAPSIDPDTGVVTLHCTDNLQAHIDDMDVAEIDALTAGAAWSDQVFDPALTGWERADARMSTLTASISLDAYGVPRVVPWAAGAATRTLTRAHYLDGSLRPTFAALTSMPPRVEIDIRYRYPRLKVRGVELAWEYGWGEIYAREHGLRHLPSDAVIDALTGSGWTVGDITFHRYPTGWQRLPGGGAYVLYDPALCRGFRGRAHRRYAQQVEEHYRVVVRNPFAPAAVQLAGPLSESFALQVDAEIDDWLSGPPPASNAAQLLSYLPLPAPTDRYTVPVPAGAGESWLDVTDRDEDGRDALATAAAVLVARAVRRIQESLRASEVEFDMPADPTIDLTSVLAIETGAVTALGRVRRWREVYDHDTGTAVTTVALAVAPVGYMPQEAFALDQAPPGNPEIRVSALSGACGNHVGSVAGAPELSAEQIGFFTNARSGPEFDPEAPSYPEHFTVELPEVDPAHTELLEAAVVEQEIYAGSPGGFLVLEVV</sequence>
<evidence type="ECO:0000313" key="2">
    <source>
        <dbReference type="Proteomes" id="UP000307956"/>
    </source>
</evidence>
<accession>A0A4S4AMR8</accession>
<dbReference type="EMBL" id="SSOD01000008">
    <property type="protein sequence ID" value="THF60901.1"/>
    <property type="molecule type" value="Genomic_DNA"/>
</dbReference>
<keyword evidence="2" id="KW-1185">Reference proteome</keyword>
<dbReference type="Proteomes" id="UP000307956">
    <property type="component" value="Unassembled WGS sequence"/>
</dbReference>
<organism evidence="1 2">
    <name type="scientific">Pseudothauera rhizosphaerae</name>
    <dbReference type="NCBI Taxonomy" id="2565932"/>
    <lineage>
        <taxon>Bacteria</taxon>
        <taxon>Pseudomonadati</taxon>
        <taxon>Pseudomonadota</taxon>
        <taxon>Betaproteobacteria</taxon>
        <taxon>Rhodocyclales</taxon>
        <taxon>Zoogloeaceae</taxon>
        <taxon>Pseudothauera</taxon>
    </lineage>
</organism>
<protein>
    <submittedName>
        <fullName evidence="1">Uncharacterized protein</fullName>
    </submittedName>
</protein>
<comment type="caution">
    <text evidence="1">The sequence shown here is derived from an EMBL/GenBank/DDBJ whole genome shotgun (WGS) entry which is preliminary data.</text>
</comment>
<name>A0A4S4AMR8_9RHOO</name>
<proteinExistence type="predicted"/>
<evidence type="ECO:0000313" key="1">
    <source>
        <dbReference type="EMBL" id="THF60901.1"/>
    </source>
</evidence>
<dbReference type="AlphaFoldDB" id="A0A4S4AMR8"/>